<keyword evidence="2" id="KW-1185">Reference proteome</keyword>
<sequence length="132" mass="14726">MAVLMGYQPAVPDLETWIADVMQRPGGAIEPLPNRPASSDWALPMPPPADPFDLTRVTPIDLEYLGRIFIDDQVWALIRTPEGQLHSLQVGDPAPYSEWLELNAINPSHIALSLTGKIHRIERTNETGRPLR</sequence>
<evidence type="ECO:0000313" key="2">
    <source>
        <dbReference type="Proteomes" id="UP000433788"/>
    </source>
</evidence>
<dbReference type="EMBL" id="WJPP01000002">
    <property type="protein sequence ID" value="MRH78071.1"/>
    <property type="molecule type" value="Genomic_DNA"/>
</dbReference>
<dbReference type="Proteomes" id="UP000433788">
    <property type="component" value="Unassembled WGS sequence"/>
</dbReference>
<proteinExistence type="predicted"/>
<accession>A0A6N7QNV7</accession>
<evidence type="ECO:0000313" key="1">
    <source>
        <dbReference type="EMBL" id="MRH78071.1"/>
    </source>
</evidence>
<dbReference type="AlphaFoldDB" id="A0A6N7QNV7"/>
<gene>
    <name evidence="1" type="ORF">GH984_05065</name>
</gene>
<name>A0A6N7QNV7_9GAMM</name>
<comment type="caution">
    <text evidence="1">The sequence shown here is derived from an EMBL/GenBank/DDBJ whole genome shotgun (WGS) entry which is preliminary data.</text>
</comment>
<protein>
    <submittedName>
        <fullName evidence="1">Uncharacterized protein</fullName>
    </submittedName>
</protein>
<reference evidence="1 2" key="1">
    <citation type="submission" date="2019-11" db="EMBL/GenBank/DDBJ databases">
        <authorList>
            <person name="Zhang X.Y."/>
        </authorList>
    </citation>
    <scope>NUCLEOTIDE SEQUENCE [LARGE SCALE GENOMIC DNA]</scope>
    <source>
        <strain evidence="1 2">C176</strain>
    </source>
</reference>
<organism evidence="1 2">
    <name type="scientific">Spiribacter salilacus</name>
    <dbReference type="NCBI Taxonomy" id="2664894"/>
    <lineage>
        <taxon>Bacteria</taxon>
        <taxon>Pseudomonadati</taxon>
        <taxon>Pseudomonadota</taxon>
        <taxon>Gammaproteobacteria</taxon>
        <taxon>Chromatiales</taxon>
        <taxon>Ectothiorhodospiraceae</taxon>
        <taxon>Spiribacter</taxon>
    </lineage>
</organism>